<dbReference type="PANTHER" id="PTHR31642">
    <property type="entry name" value="TRICHOTHECENE 3-O-ACETYLTRANSFERASE"/>
    <property type="match status" value="1"/>
</dbReference>
<proteinExistence type="inferred from homology"/>
<dbReference type="EMBL" id="JASCZI010090699">
    <property type="protein sequence ID" value="MED6145198.1"/>
    <property type="molecule type" value="Genomic_DNA"/>
</dbReference>
<dbReference type="InterPro" id="IPR050317">
    <property type="entry name" value="Plant_Fungal_Acyltransferase"/>
</dbReference>
<evidence type="ECO:0000313" key="2">
    <source>
        <dbReference type="EMBL" id="MED6145198.1"/>
    </source>
</evidence>
<organism evidence="2 3">
    <name type="scientific">Stylosanthes scabra</name>
    <dbReference type="NCBI Taxonomy" id="79078"/>
    <lineage>
        <taxon>Eukaryota</taxon>
        <taxon>Viridiplantae</taxon>
        <taxon>Streptophyta</taxon>
        <taxon>Embryophyta</taxon>
        <taxon>Tracheophyta</taxon>
        <taxon>Spermatophyta</taxon>
        <taxon>Magnoliopsida</taxon>
        <taxon>eudicotyledons</taxon>
        <taxon>Gunneridae</taxon>
        <taxon>Pentapetalae</taxon>
        <taxon>rosids</taxon>
        <taxon>fabids</taxon>
        <taxon>Fabales</taxon>
        <taxon>Fabaceae</taxon>
        <taxon>Papilionoideae</taxon>
        <taxon>50 kb inversion clade</taxon>
        <taxon>dalbergioids sensu lato</taxon>
        <taxon>Dalbergieae</taxon>
        <taxon>Pterocarpus clade</taxon>
        <taxon>Stylosanthes</taxon>
    </lineage>
</organism>
<keyword evidence="3" id="KW-1185">Reference proteome</keyword>
<protein>
    <submittedName>
        <fullName evidence="2">Uncharacterized protein</fullName>
    </submittedName>
</protein>
<dbReference type="Gene3D" id="3.30.559.10">
    <property type="entry name" value="Chloramphenicol acetyltransferase-like domain"/>
    <property type="match status" value="2"/>
</dbReference>
<dbReference type="Proteomes" id="UP001341840">
    <property type="component" value="Unassembled WGS sequence"/>
</dbReference>
<gene>
    <name evidence="2" type="ORF">PIB30_022795</name>
</gene>
<accession>A0ABU6TAY4</accession>
<comment type="caution">
    <text evidence="2">The sequence shown here is derived from an EMBL/GenBank/DDBJ whole genome shotgun (WGS) entry which is preliminary data.</text>
</comment>
<evidence type="ECO:0000256" key="1">
    <source>
        <dbReference type="ARBA" id="ARBA00009861"/>
    </source>
</evidence>
<name>A0ABU6TAY4_9FABA</name>
<sequence>MAATSHDQNDGTVSISRVVSVHPKIQQPQRVLSLSNLDRQCPRLMHLVFFYNNLNDLSLNSVFNSLKNGLEETLVLWYPGAGRLMKMNPNNNNNNNDNNNQSGNGKLNVWCNNQGAILVEAETKARISQLGDLSQYNEFFENLVYKPDFDDANFSNMPLIVAQVTKFGCGGYSIGIGTSHSLFDGPATYDFLYAWASNSAILKGIIIRPLELPKPVHERGILLSNGGNNNSQQLSKGSMNLPSSSSFYAHHQPIRAMAVQHLYQLIMQATAAASLQSSISETSERNNNNNNYQQKWVLKTYHLSAAMIDNLKRKYLSSTKRDSLPFSTFEVLTAHLWKARTKALGLSKEKLVCLQFAVDTRNKTVPPLPKGFSGNAYVLASVMMPVSQLLDNNSTLEFIIEKIREAKNAVNHSYVKSYIDALELGSDNNNSLPPLKELTLVSDWTRMPFHKIEFFHGRKAAYASPLATPVPQVAYFMQSPSDVGAVDLRIGFQDGNTLTAFTQCFFFI</sequence>
<evidence type="ECO:0000313" key="3">
    <source>
        <dbReference type="Proteomes" id="UP001341840"/>
    </source>
</evidence>
<dbReference type="InterPro" id="IPR023213">
    <property type="entry name" value="CAT-like_dom_sf"/>
</dbReference>
<comment type="similarity">
    <text evidence="1">Belongs to the plant acyltransferase family.</text>
</comment>
<dbReference type="Pfam" id="PF02458">
    <property type="entry name" value="Transferase"/>
    <property type="match status" value="2"/>
</dbReference>
<dbReference type="PANTHER" id="PTHR31642:SF145">
    <property type="entry name" value="BRASSINOSTEROID-RELATED ACYLTRANSFERASE 1"/>
    <property type="match status" value="1"/>
</dbReference>
<reference evidence="2 3" key="1">
    <citation type="journal article" date="2023" name="Plants (Basel)">
        <title>Bridging the Gap: Combining Genomics and Transcriptomics Approaches to Understand Stylosanthes scabra, an Orphan Legume from the Brazilian Caatinga.</title>
        <authorList>
            <person name="Ferreira-Neto J.R.C."/>
            <person name="da Silva M.D."/>
            <person name="Binneck E."/>
            <person name="de Melo N.F."/>
            <person name="da Silva R.H."/>
            <person name="de Melo A.L.T.M."/>
            <person name="Pandolfi V."/>
            <person name="Bustamante F.O."/>
            <person name="Brasileiro-Vidal A.C."/>
            <person name="Benko-Iseppon A.M."/>
        </authorList>
    </citation>
    <scope>NUCLEOTIDE SEQUENCE [LARGE SCALE GENOMIC DNA]</scope>
    <source>
        <tissue evidence="2">Leaves</tissue>
    </source>
</reference>